<dbReference type="GO" id="GO:0045490">
    <property type="term" value="P:pectin catabolic process"/>
    <property type="evidence" value="ECO:0007669"/>
    <property type="project" value="InterPro"/>
</dbReference>
<dbReference type="InterPro" id="IPR015943">
    <property type="entry name" value="WD40/YVTN_repeat-like_dom_sf"/>
</dbReference>
<gene>
    <name evidence="2" type="ORF">HMPREF0758_2945</name>
</gene>
<name>D4E445_SEROD</name>
<sequence length="171" mass="19390">MWLINEDGSQLRKVKTHAEGESCTHEFWVPDGSALMYVSYMKGRQQRHICRFDPQSGSDEVLMEMPACSHLMSNHDGSLLVGDGSGTPVDVQDAQGYSIQNDPWLYVFDAKRRRQARLAAHNSSWRVLDGDRQVTHPHPSFTPDDRQVLFTSDVEGKPALYLAELPEQLFD</sequence>
<reference evidence="2 3" key="1">
    <citation type="submission" date="2010-01" db="EMBL/GenBank/DDBJ databases">
        <authorList>
            <person name="Muzny D."/>
            <person name="Qin X."/>
            <person name="Deng J."/>
            <person name="Jiang H."/>
            <person name="Liu Y."/>
            <person name="Qu J."/>
            <person name="Song X.-Z."/>
            <person name="Zhang L."/>
            <person name="Thornton R."/>
            <person name="Coyle M."/>
            <person name="Francisco L."/>
            <person name="Jackson L."/>
            <person name="Javaid M."/>
            <person name="Korchina V."/>
            <person name="Kovar C."/>
            <person name="Mata R."/>
            <person name="Mathew T."/>
            <person name="Ngo R."/>
            <person name="Nguyen L."/>
            <person name="Nguyen N."/>
            <person name="Okwuonu G."/>
            <person name="Ongeri F."/>
            <person name="Pham C."/>
            <person name="Simmons D."/>
            <person name="Wilczek-Boney K."/>
            <person name="Hale W."/>
            <person name="Jakkamsetti A."/>
            <person name="Pham P."/>
            <person name="Ruth R."/>
            <person name="San Lucas F."/>
            <person name="Warren J."/>
            <person name="Zhang J."/>
            <person name="Zhao Z."/>
            <person name="Zhou C."/>
            <person name="Zhu D."/>
            <person name="Lee S."/>
            <person name="Bess C."/>
            <person name="Blankenburg K."/>
            <person name="Forbes L."/>
            <person name="Fu Q."/>
            <person name="Gubbala S."/>
            <person name="Hirani K."/>
            <person name="Jayaseelan J.C."/>
            <person name="Lara F."/>
            <person name="Munidasa M."/>
            <person name="Palculict T."/>
            <person name="Patil S."/>
            <person name="Pu L.-L."/>
            <person name="Saada N."/>
            <person name="Tang L."/>
            <person name="Weissenberger G."/>
            <person name="Zhu Y."/>
            <person name="Hemphill L."/>
            <person name="Shang Y."/>
            <person name="Youmans B."/>
            <person name="Ayvaz T."/>
            <person name="Ross M."/>
            <person name="Santibanez J."/>
            <person name="Aqrawi P."/>
            <person name="Gross S."/>
            <person name="Joshi V."/>
            <person name="Fowler G."/>
            <person name="Nazareth L."/>
            <person name="Reid J."/>
            <person name="Worley K."/>
            <person name="Petrosino J."/>
            <person name="Highlander S."/>
            <person name="Gibbs R."/>
        </authorList>
    </citation>
    <scope>NUCLEOTIDE SEQUENCE [LARGE SCALE GENOMIC DNA]</scope>
    <source>
        <strain evidence="2 3">DSM 4582</strain>
    </source>
</reference>
<evidence type="ECO:0000313" key="3">
    <source>
        <dbReference type="Proteomes" id="UP000005723"/>
    </source>
</evidence>
<evidence type="ECO:0000259" key="1">
    <source>
        <dbReference type="Pfam" id="PF14583"/>
    </source>
</evidence>
<accession>D4E445</accession>
<feature type="domain" description="Oligogalacturonate lyase" evidence="1">
    <location>
        <begin position="1"/>
        <end position="168"/>
    </location>
</feature>
<protein>
    <recommendedName>
        <fullName evidence="1">Oligogalacturonate lyase domain-containing protein</fullName>
    </recommendedName>
</protein>
<comment type="caution">
    <text evidence="2">The sequence shown here is derived from an EMBL/GenBank/DDBJ whole genome shotgun (WGS) entry which is preliminary data.</text>
</comment>
<dbReference type="AlphaFoldDB" id="D4E445"/>
<keyword evidence="3" id="KW-1185">Reference proteome</keyword>
<dbReference type="STRING" id="667129.HMPREF0758_2945"/>
<dbReference type="EMBL" id="ADBY01000048">
    <property type="protein sequence ID" value="EFE95254.1"/>
    <property type="molecule type" value="Genomic_DNA"/>
</dbReference>
<dbReference type="Proteomes" id="UP000005723">
    <property type="component" value="Unassembled WGS sequence"/>
</dbReference>
<dbReference type="GO" id="GO:0047487">
    <property type="term" value="F:oligogalacturonide lyase activity"/>
    <property type="evidence" value="ECO:0007669"/>
    <property type="project" value="InterPro"/>
</dbReference>
<organism evidence="2 3">
    <name type="scientific">Serratia odorifera DSM 4582</name>
    <dbReference type="NCBI Taxonomy" id="667129"/>
    <lineage>
        <taxon>Bacteria</taxon>
        <taxon>Pseudomonadati</taxon>
        <taxon>Pseudomonadota</taxon>
        <taxon>Gammaproteobacteria</taxon>
        <taxon>Enterobacterales</taxon>
        <taxon>Yersiniaceae</taxon>
        <taxon>Serratia</taxon>
    </lineage>
</organism>
<evidence type="ECO:0000313" key="2">
    <source>
        <dbReference type="EMBL" id="EFE95254.1"/>
    </source>
</evidence>
<proteinExistence type="predicted"/>
<dbReference type="InterPro" id="IPR027946">
    <property type="entry name" value="Ogl_dom"/>
</dbReference>
<dbReference type="HOGENOM" id="CLU_113671_0_0_6"/>
<dbReference type="Gene3D" id="2.130.10.10">
    <property type="entry name" value="YVTN repeat-like/Quinoprotein amine dehydrogenase"/>
    <property type="match status" value="1"/>
</dbReference>
<dbReference type="SUPFAM" id="SSF82171">
    <property type="entry name" value="DPP6 N-terminal domain-like"/>
    <property type="match status" value="1"/>
</dbReference>
<dbReference type="Pfam" id="PF14583">
    <property type="entry name" value="Pectate_lyase22"/>
    <property type="match status" value="1"/>
</dbReference>